<protein>
    <recommendedName>
        <fullName evidence="2">Retrotransposon gag domain-containing protein</fullName>
    </recommendedName>
</protein>
<feature type="compositionally biased region" description="Low complexity" evidence="1">
    <location>
        <begin position="719"/>
        <end position="736"/>
    </location>
</feature>
<dbReference type="InterPro" id="IPR005162">
    <property type="entry name" value="Retrotrans_gag_dom"/>
</dbReference>
<evidence type="ECO:0000256" key="1">
    <source>
        <dbReference type="SAM" id="MobiDB-lite"/>
    </source>
</evidence>
<proteinExistence type="predicted"/>
<dbReference type="PANTHER" id="PTHR35046">
    <property type="entry name" value="ZINC KNUCKLE (CCHC-TYPE) FAMILY PROTEIN"/>
    <property type="match status" value="1"/>
</dbReference>
<name>A0A6N2NBD0_SALVM</name>
<evidence type="ECO:0000313" key="3">
    <source>
        <dbReference type="EMBL" id="VFU63019.1"/>
    </source>
</evidence>
<feature type="region of interest" description="Disordered" evidence="1">
    <location>
        <begin position="309"/>
        <end position="334"/>
    </location>
</feature>
<accession>A0A6N2NBD0</accession>
<dbReference type="AlphaFoldDB" id="A0A6N2NBD0"/>
<feature type="domain" description="Retrotransposon gag" evidence="2">
    <location>
        <begin position="45"/>
        <end position="117"/>
    </location>
</feature>
<dbReference type="InterPro" id="IPR043502">
    <property type="entry name" value="DNA/RNA_pol_sf"/>
</dbReference>
<dbReference type="Pfam" id="PF03732">
    <property type="entry name" value="Retrotrans_gag"/>
    <property type="match status" value="1"/>
</dbReference>
<reference evidence="3" key="1">
    <citation type="submission" date="2019-03" db="EMBL/GenBank/DDBJ databases">
        <authorList>
            <person name="Mank J."/>
            <person name="Almeida P."/>
        </authorList>
    </citation>
    <scope>NUCLEOTIDE SEQUENCE</scope>
    <source>
        <strain evidence="3">78183</strain>
    </source>
</reference>
<feature type="region of interest" description="Disordered" evidence="1">
    <location>
        <begin position="146"/>
        <end position="182"/>
    </location>
</feature>
<feature type="compositionally biased region" description="Basic and acidic residues" evidence="1">
    <location>
        <begin position="309"/>
        <end position="326"/>
    </location>
</feature>
<feature type="region of interest" description="Disordered" evidence="1">
    <location>
        <begin position="719"/>
        <end position="740"/>
    </location>
</feature>
<organism evidence="3">
    <name type="scientific">Salix viminalis</name>
    <name type="common">Common osier</name>
    <name type="synonym">Basket willow</name>
    <dbReference type="NCBI Taxonomy" id="40686"/>
    <lineage>
        <taxon>Eukaryota</taxon>
        <taxon>Viridiplantae</taxon>
        <taxon>Streptophyta</taxon>
        <taxon>Embryophyta</taxon>
        <taxon>Tracheophyta</taxon>
        <taxon>Spermatophyta</taxon>
        <taxon>Magnoliopsida</taxon>
        <taxon>eudicotyledons</taxon>
        <taxon>Gunneridae</taxon>
        <taxon>Pentapetalae</taxon>
        <taxon>rosids</taxon>
        <taxon>fabids</taxon>
        <taxon>Malpighiales</taxon>
        <taxon>Salicaceae</taxon>
        <taxon>Saliceae</taxon>
        <taxon>Salix</taxon>
    </lineage>
</organism>
<gene>
    <name evidence="3" type="ORF">SVIM_LOCUS478301</name>
</gene>
<dbReference type="PANTHER" id="PTHR35046:SF9">
    <property type="entry name" value="RNA-DIRECTED DNA POLYMERASE"/>
    <property type="match status" value="1"/>
</dbReference>
<dbReference type="Gene3D" id="3.10.10.10">
    <property type="entry name" value="HIV Type 1 Reverse Transcriptase, subunit A, domain 1"/>
    <property type="match status" value="1"/>
</dbReference>
<evidence type="ECO:0000259" key="2">
    <source>
        <dbReference type="Pfam" id="PF03732"/>
    </source>
</evidence>
<dbReference type="SUPFAM" id="SSF56672">
    <property type="entry name" value="DNA/RNA polymerases"/>
    <property type="match status" value="1"/>
</dbReference>
<dbReference type="EMBL" id="CAADRP010002182">
    <property type="protein sequence ID" value="VFU63019.1"/>
    <property type="molecule type" value="Genomic_DNA"/>
</dbReference>
<sequence>MQNSYELWTIRSDFEEYVDENADVDEDEYDFASVGQGIRSGPSRARRNTWGETKVLMRRRFVPNHYYRDLYLKLQGLNQGYKTVDEYHKEMEITMIRANVVEDREATMARFLNGLNRDIANVVELQHYVELEDMVHMATKRGTVHPRSFVPSKTEQTTAKVDVPTGAKDDGDMESESDRSDCEGMPPLEDIDEDELALPVAGSLVIRRTLQVQVKEDESNQQRENIFHMRCYVQSKYVKHARLQWLNDSGEVKVTKQVVVPFSIGKYVDEVLCDVVPMQASHILLGRPWQYDRKIVYDDQIKLKSEHEAMGRENQGEEHGERKPSDSARTQTSTTYSVTYPNINKYLTTTPNNSDHFATTIKHPNLPESGGKTRGEKKVRKSDEICVEKLEKEPNFYDREGEVRSAYFTNKPILLVYKEAYFNKNDLDHIVPSVAISLLQGFDDVFPDDTPSGLPPLRGIEHQIDFVLGASIPNRPAYRCNPEEKKELQRQVDELIEKGYIRESIHSCAVSALLMPTKDIAWRMCVYCRAINNIMIVIRGRILLRREGMMRTRQETPTKTHYMFRGLIRGFEVFTQVVPLQICRGRGNQGLCNEFAEQPLQIEFAEACNSLQRGIGESRLCPYKLGSLLLSSDLSPHSSLLTPPSASRTSRQATSRLSVSASYLPPSRLSLLGLSLLGLSPPSASSSSSPSDTVQFTKDAFDVAMDGVLGTWMENQNVSSIDTTPTSTTAGSGSVTNDRGKQPEVLILGKRNVDDRKKSQIWDHFTKLDGDPSKPRAACNYCRRALCMSYYFEWNKQYVESLESMQKIPLCG</sequence>